<dbReference type="Gene3D" id="6.10.140.2220">
    <property type="match status" value="1"/>
</dbReference>
<evidence type="ECO:0000256" key="3">
    <source>
        <dbReference type="ARBA" id="ARBA00022771"/>
    </source>
</evidence>
<dbReference type="Pfam" id="PF00856">
    <property type="entry name" value="SET"/>
    <property type="match status" value="1"/>
</dbReference>
<keyword evidence="9" id="KW-1185">Reference proteome</keyword>
<evidence type="ECO:0000259" key="7">
    <source>
        <dbReference type="PROSITE" id="PS50865"/>
    </source>
</evidence>
<comment type="function">
    <text evidence="1">Probable methyltransferase.</text>
</comment>
<evidence type="ECO:0000256" key="1">
    <source>
        <dbReference type="ARBA" id="ARBA00004038"/>
    </source>
</evidence>
<feature type="domain" description="MYND-type" evidence="7">
    <location>
        <begin position="436"/>
        <end position="472"/>
    </location>
</feature>
<feature type="domain" description="SET" evidence="6">
    <location>
        <begin position="5"/>
        <end position="192"/>
    </location>
</feature>
<evidence type="ECO:0000256" key="4">
    <source>
        <dbReference type="ARBA" id="ARBA00022833"/>
    </source>
</evidence>
<dbReference type="Pfam" id="PF01753">
    <property type="entry name" value="zf-MYND"/>
    <property type="match status" value="1"/>
</dbReference>
<dbReference type="SMART" id="SM00317">
    <property type="entry name" value="SET"/>
    <property type="match status" value="1"/>
</dbReference>
<dbReference type="InterPro" id="IPR002893">
    <property type="entry name" value="Znf_MYND"/>
</dbReference>
<dbReference type="OrthoDB" id="1045822at2759"/>
<evidence type="ECO:0000313" key="9">
    <source>
        <dbReference type="Proteomes" id="UP000241769"/>
    </source>
</evidence>
<gene>
    <name evidence="8" type="ORF">PROFUN_07996</name>
</gene>
<dbReference type="PROSITE" id="PS50280">
    <property type="entry name" value="SET"/>
    <property type="match status" value="1"/>
</dbReference>
<dbReference type="STRING" id="1890364.A0A2P6MV89"/>
<evidence type="ECO:0000259" key="6">
    <source>
        <dbReference type="PROSITE" id="PS50280"/>
    </source>
</evidence>
<reference evidence="8 9" key="1">
    <citation type="journal article" date="2018" name="Genome Biol. Evol.">
        <title>Multiple Roots of Fruiting Body Formation in Amoebozoa.</title>
        <authorList>
            <person name="Hillmann F."/>
            <person name="Forbes G."/>
            <person name="Novohradska S."/>
            <person name="Ferling I."/>
            <person name="Riege K."/>
            <person name="Groth M."/>
            <person name="Westermann M."/>
            <person name="Marz M."/>
            <person name="Spaller T."/>
            <person name="Winckler T."/>
            <person name="Schaap P."/>
            <person name="Glockner G."/>
        </authorList>
    </citation>
    <scope>NUCLEOTIDE SEQUENCE [LARGE SCALE GENOMIC DNA]</scope>
    <source>
        <strain evidence="8 9">Jena</strain>
    </source>
</reference>
<organism evidence="8 9">
    <name type="scientific">Planoprotostelium fungivorum</name>
    <dbReference type="NCBI Taxonomy" id="1890364"/>
    <lineage>
        <taxon>Eukaryota</taxon>
        <taxon>Amoebozoa</taxon>
        <taxon>Evosea</taxon>
        <taxon>Variosea</taxon>
        <taxon>Cavosteliida</taxon>
        <taxon>Cavosteliaceae</taxon>
        <taxon>Planoprotostelium</taxon>
    </lineage>
</organism>
<dbReference type="InterPro" id="IPR011990">
    <property type="entry name" value="TPR-like_helical_dom_sf"/>
</dbReference>
<dbReference type="PROSITE" id="PS50865">
    <property type="entry name" value="ZF_MYND_2"/>
    <property type="match status" value="1"/>
</dbReference>
<proteinExistence type="predicted"/>
<dbReference type="EMBL" id="MDYQ01000372">
    <property type="protein sequence ID" value="PRP75630.1"/>
    <property type="molecule type" value="Genomic_DNA"/>
</dbReference>
<dbReference type="GO" id="GO:0008270">
    <property type="term" value="F:zinc ion binding"/>
    <property type="evidence" value="ECO:0007669"/>
    <property type="project" value="UniProtKB-KW"/>
</dbReference>
<dbReference type="PANTHER" id="PTHR46455">
    <property type="entry name" value="SET AND MYND DOMAIN CONTAINING, ARTHROPOD-SPECIFIC, MEMBER 4, ISOFORM A"/>
    <property type="match status" value="1"/>
</dbReference>
<dbReference type="CDD" id="cd20071">
    <property type="entry name" value="SET_SMYD"/>
    <property type="match status" value="1"/>
</dbReference>
<dbReference type="InterPro" id="IPR001214">
    <property type="entry name" value="SET_dom"/>
</dbReference>
<keyword evidence="2" id="KW-0479">Metal-binding</keyword>
<dbReference type="PANTHER" id="PTHR46455:SF5">
    <property type="entry name" value="SET AND MYND DOMAIN CONTAINING, ARTHROPOD-SPECIFIC, MEMBER 4, ISOFORM A"/>
    <property type="match status" value="1"/>
</dbReference>
<dbReference type="Proteomes" id="UP000241769">
    <property type="component" value="Unassembled WGS sequence"/>
</dbReference>
<protein>
    <recommendedName>
        <fullName evidence="10">MYND-type domain-containing protein</fullName>
    </recommendedName>
</protein>
<dbReference type="InterPro" id="IPR053010">
    <property type="entry name" value="SET_SmydA-8"/>
</dbReference>
<sequence length="622" mass="70538">MVRTRSIEMSVTEAEHPVMGRVLKAARDFQPGQRVMKETPLLIVERSDDLTTLLSVIEKYLRSSEQTKQRIIDTQVPSGYLEEESDDQLTQNMTEKSQSFKKLLEDSPRFRAMRQRDPTLTMPLALRLLWIMNNNFHQIYLKDKRCSAFYDVSSLMAHSCDPNLKWMATEDGPCFLAIRPIPRGELLTFSYMEGERLVCSTNVRQHYLHQSRAFICGCSRCSAPDRCRPMICPSCTDGILMRTGKVHNLGPIVGDGSNSVISWTCDVCRHACSDDDLGDHFNTEKTLLRTINDLTLQKLSDPAATLQPVLRDARRYLGRNHWMLSWADRCLCKMYMEQGIITVAMGLGDRHLQYLRRVVGNPNLVADWGVVVSNFCVSVGGFESASKVLNTGVMQAMIDTANPGIDPAMRTLRKTYFVNEFERNSPEAEVKKTPLCMKCNQETKLLCSHCHLTYYCCKDHQVEDWQRHRLAYQLTSQVPSHETGAAKNPRNFSIFPAVKISPALVLIAGRENPGSTHAQNEALLAERQCSFTDFCCALFVTPGNIYFNRQHIRSKYGMERGQECSDCCVVLCCAPCATCQHNRELISKREALLQLVGKYGKFDPHSCKIFQLSGVLYNGNKF</sequence>
<dbReference type="SUPFAM" id="SSF144232">
    <property type="entry name" value="HIT/MYND zinc finger-like"/>
    <property type="match status" value="1"/>
</dbReference>
<evidence type="ECO:0000313" key="8">
    <source>
        <dbReference type="EMBL" id="PRP75630.1"/>
    </source>
</evidence>
<dbReference type="InterPro" id="IPR046341">
    <property type="entry name" value="SET_dom_sf"/>
</dbReference>
<dbReference type="Gene3D" id="1.25.40.10">
    <property type="entry name" value="Tetratricopeptide repeat domain"/>
    <property type="match status" value="1"/>
</dbReference>
<name>A0A2P6MV89_9EUKA</name>
<accession>A0A2P6MV89</accession>
<dbReference type="SUPFAM" id="SSF82199">
    <property type="entry name" value="SET domain"/>
    <property type="match status" value="1"/>
</dbReference>
<keyword evidence="3 5" id="KW-0863">Zinc-finger</keyword>
<evidence type="ECO:0000256" key="2">
    <source>
        <dbReference type="ARBA" id="ARBA00022723"/>
    </source>
</evidence>
<evidence type="ECO:0008006" key="10">
    <source>
        <dbReference type="Google" id="ProtNLM"/>
    </source>
</evidence>
<dbReference type="AlphaFoldDB" id="A0A2P6MV89"/>
<evidence type="ECO:0000256" key="5">
    <source>
        <dbReference type="PROSITE-ProRule" id="PRU00134"/>
    </source>
</evidence>
<dbReference type="InParanoid" id="A0A2P6MV89"/>
<dbReference type="Gene3D" id="2.170.270.10">
    <property type="entry name" value="SET domain"/>
    <property type="match status" value="1"/>
</dbReference>
<keyword evidence="4" id="KW-0862">Zinc</keyword>
<comment type="caution">
    <text evidence="8">The sequence shown here is derived from an EMBL/GenBank/DDBJ whole genome shotgun (WGS) entry which is preliminary data.</text>
</comment>